<proteinExistence type="inferred from homology"/>
<evidence type="ECO:0000256" key="8">
    <source>
        <dbReference type="ARBA" id="ARBA00023224"/>
    </source>
</evidence>
<dbReference type="SUPFAM" id="SSF58104">
    <property type="entry name" value="Methyl-accepting chemotaxis protein (MCP) signaling domain"/>
    <property type="match status" value="1"/>
</dbReference>
<dbReference type="EMBL" id="JAMKBI010000012">
    <property type="protein sequence ID" value="MCZ8534651.1"/>
    <property type="molecule type" value="Genomic_DNA"/>
</dbReference>
<keyword evidence="17" id="KW-1185">Reference proteome</keyword>
<evidence type="ECO:0000259" key="15">
    <source>
        <dbReference type="PROSITE" id="PS50885"/>
    </source>
</evidence>
<keyword evidence="5 13" id="KW-0812">Transmembrane</keyword>
<dbReference type="GO" id="GO:0005886">
    <property type="term" value="C:plasma membrane"/>
    <property type="evidence" value="ECO:0007669"/>
    <property type="project" value="UniProtKB-SubCell"/>
</dbReference>
<dbReference type="Pfam" id="PF00015">
    <property type="entry name" value="MCPsignal"/>
    <property type="match status" value="1"/>
</dbReference>
<reference evidence="16" key="1">
    <citation type="submission" date="2022-05" db="EMBL/GenBank/DDBJ databases">
        <authorList>
            <person name="Colautti A."/>
            <person name="Iacumin L."/>
        </authorList>
    </citation>
    <scope>NUCLEOTIDE SEQUENCE</scope>
    <source>
        <strain evidence="16">DSM 30747</strain>
    </source>
</reference>
<evidence type="ECO:0000256" key="7">
    <source>
        <dbReference type="ARBA" id="ARBA00023136"/>
    </source>
</evidence>
<feature type="domain" description="Methyl-accepting transducer" evidence="14">
    <location>
        <begin position="371"/>
        <end position="607"/>
    </location>
</feature>
<dbReference type="SMART" id="SM00283">
    <property type="entry name" value="MA"/>
    <property type="match status" value="1"/>
</dbReference>
<keyword evidence="3" id="KW-0488">Methylation</keyword>
<dbReference type="Pfam" id="PF02743">
    <property type="entry name" value="dCache_1"/>
    <property type="match status" value="1"/>
</dbReference>
<sequence>MKKIFQAFRNLKVKLFVSFLLVLMIPGIFIGYLSYSTAKESVVNEILDGIEENLNLLNISINNMIQSKLHDVDTFSQKISSTQYNFDSNPELRTQFGQYMQLHPEVELIYLGTETGLFIQEPNTKMSSDYDPKNRDWYKNAMTQEGKVVISDPYISATTNNMVVTVSKTTQDGSGVVAIDIKLTYIQELTNQVQIGDKGYALLLDAKKKFISHPTAEIGSEAGSFYNNMYKHEKGNFEYVLNDDNKVMSYVTNEMTGWKIGGNVIYSEINEATAPILHKTGLVILLSIIIGIIAVYFIIKSVIKPIVKLREKALTISQGDLTENIIVNSKDEIGHLGDAFNTMLESLRSLIDKVEQTAEIVASSSEELSANAQQTSDTTEMVSTSIQEVSQNAEKQTNSVDSNAQSLAEISIGIDRIANHASKVSELSYEATTQAEMGGQAITNTVNQMSSIHTSVIESNTKINSLSVRSQEVRSILNVITEIADQTNLLALNAAIEAARAGEYGKGFAVVADEVRKLAEQSQQSAKDIHEIILGIQEDTESSVQIMARVTEDVQAGVEVSNDAIKKFTLIMQSMKEITPQMEDVSATAQQVSASVQETSHIANDIAILAQGNAATSEEVAASAEEQLASMEEISASAQSLSSMAQELKDVISQFKY</sequence>
<keyword evidence="6 13" id="KW-1133">Transmembrane helix</keyword>
<dbReference type="CDD" id="cd12912">
    <property type="entry name" value="PDC2_MCP_like"/>
    <property type="match status" value="1"/>
</dbReference>
<protein>
    <submittedName>
        <fullName evidence="16">Methyl-accepting chemotaxis protein</fullName>
    </submittedName>
</protein>
<feature type="region of interest" description="Disordered" evidence="12">
    <location>
        <begin position="365"/>
        <end position="402"/>
    </location>
</feature>
<dbReference type="SUPFAM" id="SSF103190">
    <property type="entry name" value="Sensory domain-like"/>
    <property type="match status" value="1"/>
</dbReference>
<dbReference type="RefSeq" id="WP_269922781.1">
    <property type="nucleotide sequence ID" value="NZ_JAMKBI010000012.1"/>
</dbReference>
<dbReference type="CDD" id="cd06225">
    <property type="entry name" value="HAMP"/>
    <property type="match status" value="1"/>
</dbReference>
<dbReference type="AlphaFoldDB" id="A0A9X3LD93"/>
<dbReference type="InterPro" id="IPR003660">
    <property type="entry name" value="HAMP_dom"/>
</dbReference>
<feature type="transmembrane region" description="Helical" evidence="13">
    <location>
        <begin position="280"/>
        <end position="299"/>
    </location>
</feature>
<evidence type="ECO:0000256" key="5">
    <source>
        <dbReference type="ARBA" id="ARBA00022692"/>
    </source>
</evidence>
<name>A0A9X3LD93_9BACI</name>
<dbReference type="GO" id="GO:0006935">
    <property type="term" value="P:chemotaxis"/>
    <property type="evidence" value="ECO:0007669"/>
    <property type="project" value="UniProtKB-KW"/>
</dbReference>
<dbReference type="InterPro" id="IPR029151">
    <property type="entry name" value="Sensor-like_sf"/>
</dbReference>
<comment type="subcellular location">
    <subcellularLocation>
        <location evidence="1">Cell membrane</location>
        <topology evidence="1">Multi-pass membrane protein</topology>
    </subcellularLocation>
</comment>
<evidence type="ECO:0000256" key="1">
    <source>
        <dbReference type="ARBA" id="ARBA00004651"/>
    </source>
</evidence>
<evidence type="ECO:0000256" key="6">
    <source>
        <dbReference type="ARBA" id="ARBA00022989"/>
    </source>
</evidence>
<gene>
    <name evidence="16" type="ORF">M9R61_15210</name>
</gene>
<dbReference type="PROSITE" id="PS50111">
    <property type="entry name" value="CHEMOTAXIS_TRANSDUC_2"/>
    <property type="match status" value="1"/>
</dbReference>
<dbReference type="InterPro" id="IPR003122">
    <property type="entry name" value="Tar_rcpt_lig-bd"/>
</dbReference>
<organism evidence="16 17">
    <name type="scientific">Psychrobacillus psychrodurans</name>
    <dbReference type="NCBI Taxonomy" id="126157"/>
    <lineage>
        <taxon>Bacteria</taxon>
        <taxon>Bacillati</taxon>
        <taxon>Bacillota</taxon>
        <taxon>Bacilli</taxon>
        <taxon>Bacillales</taxon>
        <taxon>Bacillaceae</taxon>
        <taxon>Psychrobacillus</taxon>
    </lineage>
</organism>
<dbReference type="Pfam" id="PF00672">
    <property type="entry name" value="HAMP"/>
    <property type="match status" value="1"/>
</dbReference>
<dbReference type="Gene3D" id="3.30.450.20">
    <property type="entry name" value="PAS domain"/>
    <property type="match status" value="2"/>
</dbReference>
<dbReference type="PANTHER" id="PTHR32089:SF114">
    <property type="entry name" value="METHYL-ACCEPTING CHEMOTAXIS PROTEIN MCPB"/>
    <property type="match status" value="1"/>
</dbReference>
<dbReference type="PROSITE" id="PS50885">
    <property type="entry name" value="HAMP"/>
    <property type="match status" value="1"/>
</dbReference>
<dbReference type="Gene3D" id="1.10.8.500">
    <property type="entry name" value="HAMP domain in histidine kinase"/>
    <property type="match status" value="1"/>
</dbReference>
<dbReference type="CDD" id="cd18773">
    <property type="entry name" value="PDC1_HK_sensor"/>
    <property type="match status" value="1"/>
</dbReference>
<dbReference type="InterPro" id="IPR004089">
    <property type="entry name" value="MCPsignal_dom"/>
</dbReference>
<evidence type="ECO:0000256" key="13">
    <source>
        <dbReference type="SAM" id="Phobius"/>
    </source>
</evidence>
<dbReference type="InterPro" id="IPR033479">
    <property type="entry name" value="dCache_1"/>
</dbReference>
<dbReference type="SMART" id="SM00304">
    <property type="entry name" value="HAMP"/>
    <property type="match status" value="1"/>
</dbReference>
<dbReference type="PANTHER" id="PTHR32089">
    <property type="entry name" value="METHYL-ACCEPTING CHEMOTAXIS PROTEIN MCPB"/>
    <property type="match status" value="1"/>
</dbReference>
<feature type="transmembrane region" description="Helical" evidence="13">
    <location>
        <begin position="12"/>
        <end position="35"/>
    </location>
</feature>
<feature type="domain" description="HAMP" evidence="15">
    <location>
        <begin position="300"/>
        <end position="352"/>
    </location>
</feature>
<comment type="similarity">
    <text evidence="9">Belongs to the methyl-accepting chemotaxis (MCP) protein family.</text>
</comment>
<comment type="caution">
    <text evidence="16">The sequence shown here is derived from an EMBL/GenBank/DDBJ whole genome shotgun (WGS) entry which is preliminary data.</text>
</comment>
<keyword evidence="8 10" id="KW-0807">Transducer</keyword>
<dbReference type="Proteomes" id="UP001152172">
    <property type="component" value="Unassembled WGS sequence"/>
</dbReference>
<evidence type="ECO:0000256" key="10">
    <source>
        <dbReference type="PROSITE-ProRule" id="PRU00284"/>
    </source>
</evidence>
<dbReference type="Gene3D" id="1.10.287.950">
    <property type="entry name" value="Methyl-accepting chemotaxis protein"/>
    <property type="match status" value="1"/>
</dbReference>
<keyword evidence="4" id="KW-0145">Chemotaxis</keyword>
<dbReference type="CDD" id="cd11386">
    <property type="entry name" value="MCP_signal"/>
    <property type="match status" value="1"/>
</dbReference>
<keyword evidence="11" id="KW-0175">Coiled coil</keyword>
<evidence type="ECO:0000256" key="11">
    <source>
        <dbReference type="SAM" id="Coils"/>
    </source>
</evidence>
<evidence type="ECO:0000313" key="16">
    <source>
        <dbReference type="EMBL" id="MCZ8534651.1"/>
    </source>
</evidence>
<evidence type="ECO:0000313" key="17">
    <source>
        <dbReference type="Proteomes" id="UP001152172"/>
    </source>
</evidence>
<dbReference type="SMART" id="SM00319">
    <property type="entry name" value="TarH"/>
    <property type="match status" value="1"/>
</dbReference>
<evidence type="ECO:0000256" key="12">
    <source>
        <dbReference type="SAM" id="MobiDB-lite"/>
    </source>
</evidence>
<evidence type="ECO:0000259" key="14">
    <source>
        <dbReference type="PROSITE" id="PS50111"/>
    </source>
</evidence>
<evidence type="ECO:0000256" key="9">
    <source>
        <dbReference type="ARBA" id="ARBA00029447"/>
    </source>
</evidence>
<keyword evidence="2" id="KW-1003">Cell membrane</keyword>
<accession>A0A9X3LD93</accession>
<keyword evidence="7 13" id="KW-0472">Membrane</keyword>
<dbReference type="FunFam" id="3.30.450.20:FF:000048">
    <property type="entry name" value="Methyl-accepting chemotaxis protein"/>
    <property type="match status" value="1"/>
</dbReference>
<evidence type="ECO:0000256" key="4">
    <source>
        <dbReference type="ARBA" id="ARBA00022500"/>
    </source>
</evidence>
<evidence type="ECO:0000256" key="2">
    <source>
        <dbReference type="ARBA" id="ARBA00022475"/>
    </source>
</evidence>
<dbReference type="GO" id="GO:0007165">
    <property type="term" value="P:signal transduction"/>
    <property type="evidence" value="ECO:0007669"/>
    <property type="project" value="UniProtKB-KW"/>
</dbReference>
<evidence type="ECO:0000256" key="3">
    <source>
        <dbReference type="ARBA" id="ARBA00022481"/>
    </source>
</evidence>
<feature type="coiled-coil region" evidence="11">
    <location>
        <begin position="614"/>
        <end position="641"/>
    </location>
</feature>